<reference evidence="1" key="2">
    <citation type="journal article" date="2015" name="Fish Shellfish Immunol.">
        <title>Early steps in the European eel (Anguilla anguilla)-Vibrio vulnificus interaction in the gills: Role of the RtxA13 toxin.</title>
        <authorList>
            <person name="Callol A."/>
            <person name="Pajuelo D."/>
            <person name="Ebbesson L."/>
            <person name="Teles M."/>
            <person name="MacKenzie S."/>
            <person name="Amaro C."/>
        </authorList>
    </citation>
    <scope>NUCLEOTIDE SEQUENCE</scope>
</reference>
<dbReference type="AlphaFoldDB" id="A0A0E9RT54"/>
<reference evidence="1" key="1">
    <citation type="submission" date="2014-11" db="EMBL/GenBank/DDBJ databases">
        <authorList>
            <person name="Amaro Gonzalez C."/>
        </authorList>
    </citation>
    <scope>NUCLEOTIDE SEQUENCE</scope>
</reference>
<sequence>MESIAVDCIWRQGVVREMDKPTVVFLLNALLATEPLSN</sequence>
<organism evidence="1">
    <name type="scientific">Anguilla anguilla</name>
    <name type="common">European freshwater eel</name>
    <name type="synonym">Muraena anguilla</name>
    <dbReference type="NCBI Taxonomy" id="7936"/>
    <lineage>
        <taxon>Eukaryota</taxon>
        <taxon>Metazoa</taxon>
        <taxon>Chordata</taxon>
        <taxon>Craniata</taxon>
        <taxon>Vertebrata</taxon>
        <taxon>Euteleostomi</taxon>
        <taxon>Actinopterygii</taxon>
        <taxon>Neopterygii</taxon>
        <taxon>Teleostei</taxon>
        <taxon>Anguilliformes</taxon>
        <taxon>Anguillidae</taxon>
        <taxon>Anguilla</taxon>
    </lineage>
</organism>
<dbReference type="EMBL" id="GBXM01076550">
    <property type="protein sequence ID" value="JAH32027.1"/>
    <property type="molecule type" value="Transcribed_RNA"/>
</dbReference>
<name>A0A0E9RT54_ANGAN</name>
<accession>A0A0E9RT54</accession>
<evidence type="ECO:0000313" key="1">
    <source>
        <dbReference type="EMBL" id="JAH32027.1"/>
    </source>
</evidence>
<protein>
    <submittedName>
        <fullName evidence="1">Uncharacterized protein</fullName>
    </submittedName>
</protein>
<proteinExistence type="predicted"/>